<dbReference type="CTD" id="20210843"/>
<dbReference type="EnsemblMetazoa" id="HelroT188301">
    <property type="protein sequence ID" value="HelroP188301"/>
    <property type="gene ID" value="HelroG188301"/>
</dbReference>
<dbReference type="RefSeq" id="XP_009015600.1">
    <property type="nucleotide sequence ID" value="XM_009017352.1"/>
</dbReference>
<dbReference type="InParanoid" id="T1FPU6"/>
<evidence type="ECO:0000313" key="4">
    <source>
        <dbReference type="Proteomes" id="UP000015101"/>
    </source>
</evidence>
<evidence type="ECO:0000313" key="2">
    <source>
        <dbReference type="EMBL" id="ESO06232.1"/>
    </source>
</evidence>
<proteinExistence type="predicted"/>
<reference evidence="4" key="1">
    <citation type="submission" date="2012-12" db="EMBL/GenBank/DDBJ databases">
        <authorList>
            <person name="Hellsten U."/>
            <person name="Grimwood J."/>
            <person name="Chapman J.A."/>
            <person name="Shapiro H."/>
            <person name="Aerts A."/>
            <person name="Otillar R.P."/>
            <person name="Terry A.Y."/>
            <person name="Boore J.L."/>
            <person name="Simakov O."/>
            <person name="Marletaz F."/>
            <person name="Cho S.-J."/>
            <person name="Edsinger-Gonzales E."/>
            <person name="Havlak P."/>
            <person name="Kuo D.-H."/>
            <person name="Larsson T."/>
            <person name="Lv J."/>
            <person name="Arendt D."/>
            <person name="Savage R."/>
            <person name="Osoegawa K."/>
            <person name="de Jong P."/>
            <person name="Lindberg D.R."/>
            <person name="Seaver E.C."/>
            <person name="Weisblat D.A."/>
            <person name="Putnam N.H."/>
            <person name="Grigoriev I.V."/>
            <person name="Rokhsar D.S."/>
        </authorList>
    </citation>
    <scope>NUCLEOTIDE SEQUENCE</scope>
</reference>
<dbReference type="EMBL" id="KB096324">
    <property type="protein sequence ID" value="ESO06232.1"/>
    <property type="molecule type" value="Genomic_DNA"/>
</dbReference>
<gene>
    <name evidence="3" type="primary">20210843</name>
    <name evidence="2" type="ORF">HELRODRAFT_188301</name>
</gene>
<feature type="region of interest" description="Disordered" evidence="1">
    <location>
        <begin position="1"/>
        <end position="21"/>
    </location>
</feature>
<keyword evidence="4" id="KW-1185">Reference proteome</keyword>
<accession>T1FPU6</accession>
<dbReference type="HOGENOM" id="CLU_1379479_0_0_1"/>
<organism evidence="3 4">
    <name type="scientific">Helobdella robusta</name>
    <name type="common">Californian leech</name>
    <dbReference type="NCBI Taxonomy" id="6412"/>
    <lineage>
        <taxon>Eukaryota</taxon>
        <taxon>Metazoa</taxon>
        <taxon>Spiralia</taxon>
        <taxon>Lophotrochozoa</taxon>
        <taxon>Annelida</taxon>
        <taxon>Clitellata</taxon>
        <taxon>Hirudinea</taxon>
        <taxon>Rhynchobdellida</taxon>
        <taxon>Glossiphoniidae</taxon>
        <taxon>Helobdella</taxon>
    </lineage>
</organism>
<reference evidence="2 4" key="2">
    <citation type="journal article" date="2013" name="Nature">
        <title>Insights into bilaterian evolution from three spiralian genomes.</title>
        <authorList>
            <person name="Simakov O."/>
            <person name="Marletaz F."/>
            <person name="Cho S.J."/>
            <person name="Edsinger-Gonzales E."/>
            <person name="Havlak P."/>
            <person name="Hellsten U."/>
            <person name="Kuo D.H."/>
            <person name="Larsson T."/>
            <person name="Lv J."/>
            <person name="Arendt D."/>
            <person name="Savage R."/>
            <person name="Osoegawa K."/>
            <person name="de Jong P."/>
            <person name="Grimwood J."/>
            <person name="Chapman J.A."/>
            <person name="Shapiro H."/>
            <person name="Aerts A."/>
            <person name="Otillar R.P."/>
            <person name="Terry A.Y."/>
            <person name="Boore J.L."/>
            <person name="Grigoriev I.V."/>
            <person name="Lindberg D.R."/>
            <person name="Seaver E.C."/>
            <person name="Weisblat D.A."/>
            <person name="Putnam N.H."/>
            <person name="Rokhsar D.S."/>
        </authorList>
    </citation>
    <scope>NUCLEOTIDE SEQUENCE</scope>
</reference>
<dbReference type="KEGG" id="hro:HELRODRAFT_188301"/>
<dbReference type="AlphaFoldDB" id="T1FPU6"/>
<evidence type="ECO:0000313" key="3">
    <source>
        <dbReference type="EnsemblMetazoa" id="HelroP188301"/>
    </source>
</evidence>
<protein>
    <submittedName>
        <fullName evidence="2 3">Uncharacterized protein</fullName>
    </submittedName>
</protein>
<sequence>MAMSKRLDVSNSLPDDGDVMMKSTPCAAPSHEPCNPSRKLYPKEHSNWKFDMEKQHIAIIFHTFVSNCNGAFYGFSRQSIALHLSIDTRVVSNVCGSFAAEVDCVVSFGGTAQQQMVGLMVKTGSSRAELIKKHFLAVRFLANIAPKRDKYHLDFHRYAHTSIPNSSSINISRKNMTSRDVCLTGSTPCLQTIKKTED</sequence>
<dbReference type="GeneID" id="20210843"/>
<evidence type="ECO:0000256" key="1">
    <source>
        <dbReference type="SAM" id="MobiDB-lite"/>
    </source>
</evidence>
<dbReference type="EMBL" id="AMQM01000591">
    <property type="status" value="NOT_ANNOTATED_CDS"/>
    <property type="molecule type" value="Genomic_DNA"/>
</dbReference>
<dbReference type="Proteomes" id="UP000015101">
    <property type="component" value="Unassembled WGS sequence"/>
</dbReference>
<reference evidence="3" key="3">
    <citation type="submission" date="2015-06" db="UniProtKB">
        <authorList>
            <consortium name="EnsemblMetazoa"/>
        </authorList>
    </citation>
    <scope>IDENTIFICATION</scope>
</reference>
<name>T1FPU6_HELRO</name>